<dbReference type="InParanoid" id="A0A1X7VEY1"/>
<protein>
    <submittedName>
        <fullName evidence="1">Uncharacterized protein</fullName>
    </submittedName>
</protein>
<proteinExistence type="predicted"/>
<sequence>MESAGIDTSEFKTHSVRSASTSAAGMQGVTTEDILSAVDWNTESSFHRFFISLANVVRAYIGSKSPTHRWSETMVQKLKMKCYLCGKTGVSNMTVYSNWDKKAKGFVEKHLEETPPPNATI</sequence>
<reference evidence="1" key="1">
    <citation type="submission" date="2017-05" db="UniProtKB">
        <authorList>
            <consortium name="EnsemblMetazoa"/>
        </authorList>
    </citation>
    <scope>IDENTIFICATION</scope>
</reference>
<dbReference type="EnsemblMetazoa" id="Aqu2.1.38289_001">
    <property type="protein sequence ID" value="Aqu2.1.38289_001"/>
    <property type="gene ID" value="Aqu2.1.38289"/>
</dbReference>
<organism evidence="1">
    <name type="scientific">Amphimedon queenslandica</name>
    <name type="common">Sponge</name>
    <dbReference type="NCBI Taxonomy" id="400682"/>
    <lineage>
        <taxon>Eukaryota</taxon>
        <taxon>Metazoa</taxon>
        <taxon>Porifera</taxon>
        <taxon>Demospongiae</taxon>
        <taxon>Heteroscleromorpha</taxon>
        <taxon>Haplosclerida</taxon>
        <taxon>Niphatidae</taxon>
        <taxon>Amphimedon</taxon>
    </lineage>
</organism>
<accession>A0A1X7VEY1</accession>
<dbReference type="AlphaFoldDB" id="A0A1X7VEY1"/>
<evidence type="ECO:0000313" key="1">
    <source>
        <dbReference type="EnsemblMetazoa" id="Aqu2.1.38289_001"/>
    </source>
</evidence>
<name>A0A1X7VEY1_AMPQE</name>